<evidence type="ECO:0000256" key="1">
    <source>
        <dbReference type="SAM" id="MobiDB-lite"/>
    </source>
</evidence>
<sequence>MADPGSRGEDSDGVEAEDESESEKRRGVPSLRERLPMSAGLGVGELRARLGVWLSNVVALDGAVDCLVEFGDYSLSETFPIGATGPGQGMRNDAVDGRMLATWIKKYQHLLFSVLLVAGLSSLMVLAPRGNVSYMDKKIPGNYSHLLFSVLLVAGLSSSTIIYMYSNNIMNMNIGITSDVNTGFSYSNANSSKYVIYICDGKNLCGGYGDRQKGIVASYIISVMLNRQFGVIMNDSCDIKQMFKPNQINWIVDNNKIKNKTSKRIAALDGYCDKLRKSMIEMDLDQEYKEEVIYFSLNLEFVFYLRQNIRYEKQLKWLEHLSMSEIYNVVWHKLFKLRPHIQEKLDPFLDLKKQGLKLISAQIRLGKNPTIPRDSKVVNSLNNMNVLWQFYKKYNDSSKYRIFISTDSDTVREKARSIFPDVYSDVPGKVFHVERSNKTDVCNGWRKVILDQVILSLSDVLVISNSGFGRIAAFFRQNENDLYCLNLDKIRRCTTQSEIFNGKSYC</sequence>
<feature type="transmembrane region" description="Helical" evidence="2">
    <location>
        <begin position="107"/>
        <end position="126"/>
    </location>
</feature>
<dbReference type="GeneID" id="20240506"/>
<organism evidence="3 4">
    <name type="scientific">Lottia gigantea</name>
    <name type="common">Giant owl limpet</name>
    <dbReference type="NCBI Taxonomy" id="225164"/>
    <lineage>
        <taxon>Eukaryota</taxon>
        <taxon>Metazoa</taxon>
        <taxon>Spiralia</taxon>
        <taxon>Lophotrochozoa</taxon>
        <taxon>Mollusca</taxon>
        <taxon>Gastropoda</taxon>
        <taxon>Patellogastropoda</taxon>
        <taxon>Lottioidea</taxon>
        <taxon>Lottiidae</taxon>
        <taxon>Lottia</taxon>
    </lineage>
</organism>
<keyword evidence="4" id="KW-1185">Reference proteome</keyword>
<keyword evidence="2" id="KW-1133">Transmembrane helix</keyword>
<dbReference type="HOGENOM" id="CLU_538932_0_0_1"/>
<proteinExistence type="predicted"/>
<accession>V3ZV90</accession>
<feature type="compositionally biased region" description="Basic and acidic residues" evidence="1">
    <location>
        <begin position="22"/>
        <end position="31"/>
    </location>
</feature>
<feature type="transmembrane region" description="Helical" evidence="2">
    <location>
        <begin position="146"/>
        <end position="165"/>
    </location>
</feature>
<feature type="compositionally biased region" description="Acidic residues" evidence="1">
    <location>
        <begin position="11"/>
        <end position="21"/>
    </location>
</feature>
<dbReference type="CTD" id="20240506"/>
<dbReference type="Proteomes" id="UP000030746">
    <property type="component" value="Unassembled WGS sequence"/>
</dbReference>
<dbReference type="EMBL" id="KB203049">
    <property type="protein sequence ID" value="ESO86500.1"/>
    <property type="molecule type" value="Genomic_DNA"/>
</dbReference>
<gene>
    <name evidence="3" type="ORF">LOTGIDRAFT_167018</name>
</gene>
<keyword evidence="2" id="KW-0812">Transmembrane</keyword>
<dbReference type="AlphaFoldDB" id="V3ZV90"/>
<keyword evidence="2" id="KW-0472">Membrane</keyword>
<feature type="region of interest" description="Disordered" evidence="1">
    <location>
        <begin position="1"/>
        <end position="31"/>
    </location>
</feature>
<dbReference type="OrthoDB" id="428346at2759"/>
<dbReference type="OMA" id="CLMANGH"/>
<evidence type="ECO:0000256" key="2">
    <source>
        <dbReference type="SAM" id="Phobius"/>
    </source>
</evidence>
<dbReference type="KEGG" id="lgi:LOTGIDRAFT_167018"/>
<dbReference type="RefSeq" id="XP_009062737.1">
    <property type="nucleotide sequence ID" value="XM_009064489.1"/>
</dbReference>
<name>V3ZV90_LOTGI</name>
<evidence type="ECO:0000313" key="4">
    <source>
        <dbReference type="Proteomes" id="UP000030746"/>
    </source>
</evidence>
<feature type="compositionally biased region" description="Basic and acidic residues" evidence="1">
    <location>
        <begin position="1"/>
        <end position="10"/>
    </location>
</feature>
<dbReference type="Gene3D" id="3.40.50.11350">
    <property type="match status" value="1"/>
</dbReference>
<reference evidence="3 4" key="1">
    <citation type="journal article" date="2013" name="Nature">
        <title>Insights into bilaterian evolution from three spiralian genomes.</title>
        <authorList>
            <person name="Simakov O."/>
            <person name="Marletaz F."/>
            <person name="Cho S.J."/>
            <person name="Edsinger-Gonzales E."/>
            <person name="Havlak P."/>
            <person name="Hellsten U."/>
            <person name="Kuo D.H."/>
            <person name="Larsson T."/>
            <person name="Lv J."/>
            <person name="Arendt D."/>
            <person name="Savage R."/>
            <person name="Osoegawa K."/>
            <person name="de Jong P."/>
            <person name="Grimwood J."/>
            <person name="Chapman J.A."/>
            <person name="Shapiro H."/>
            <person name="Aerts A."/>
            <person name="Otillar R.P."/>
            <person name="Terry A.Y."/>
            <person name="Boore J.L."/>
            <person name="Grigoriev I.V."/>
            <person name="Lindberg D.R."/>
            <person name="Seaver E.C."/>
            <person name="Weisblat D.A."/>
            <person name="Putnam N.H."/>
            <person name="Rokhsar D.S."/>
        </authorList>
    </citation>
    <scope>NUCLEOTIDE SEQUENCE [LARGE SCALE GENOMIC DNA]</scope>
</reference>
<protein>
    <submittedName>
        <fullName evidence="3">Uncharacterized protein</fullName>
    </submittedName>
</protein>
<evidence type="ECO:0000313" key="3">
    <source>
        <dbReference type="EMBL" id="ESO86500.1"/>
    </source>
</evidence>